<name>A0AA40A032_9PEZI</name>
<accession>A0AA40A032</accession>
<evidence type="ECO:0000313" key="1">
    <source>
        <dbReference type="EMBL" id="KAK0706754.1"/>
    </source>
</evidence>
<dbReference type="PANTHER" id="PTHR39474">
    <property type="entry name" value="UNNAMED PRODUCT"/>
    <property type="match status" value="1"/>
</dbReference>
<keyword evidence="2" id="KW-1185">Reference proteome</keyword>
<dbReference type="PANTHER" id="PTHR39474:SF1">
    <property type="entry name" value="FUNGAL SPECIFIC TRANSCRIPTION FACTOR"/>
    <property type="match status" value="1"/>
</dbReference>
<dbReference type="EMBL" id="JAUIRO010000007">
    <property type="protein sequence ID" value="KAK0706754.1"/>
    <property type="molecule type" value="Genomic_DNA"/>
</dbReference>
<proteinExistence type="predicted"/>
<feature type="non-terminal residue" evidence="1">
    <location>
        <position position="58"/>
    </location>
</feature>
<dbReference type="AlphaFoldDB" id="A0AA40A032"/>
<reference evidence="1" key="1">
    <citation type="submission" date="2023-06" db="EMBL/GenBank/DDBJ databases">
        <title>Genome-scale phylogeny and comparative genomics of the fungal order Sordariales.</title>
        <authorList>
            <consortium name="Lawrence Berkeley National Laboratory"/>
            <person name="Hensen N."/>
            <person name="Bonometti L."/>
            <person name="Westerberg I."/>
            <person name="Brannstrom I.O."/>
            <person name="Guillou S."/>
            <person name="Cros-Aarteil S."/>
            <person name="Calhoun S."/>
            <person name="Haridas S."/>
            <person name="Kuo A."/>
            <person name="Mondo S."/>
            <person name="Pangilinan J."/>
            <person name="Riley R."/>
            <person name="LaButti K."/>
            <person name="Andreopoulos B."/>
            <person name="Lipzen A."/>
            <person name="Chen C."/>
            <person name="Yanf M."/>
            <person name="Daum C."/>
            <person name="Ng V."/>
            <person name="Clum A."/>
            <person name="Steindorff A."/>
            <person name="Ohm R."/>
            <person name="Martin F."/>
            <person name="Silar P."/>
            <person name="Natvig D."/>
            <person name="Lalanne C."/>
            <person name="Gautier V."/>
            <person name="Ament-velasquez S.L."/>
            <person name="Kruys A."/>
            <person name="Hutchinson M.I."/>
            <person name="Powell A.J."/>
            <person name="Barry K."/>
            <person name="Miller A.N."/>
            <person name="Grigoriev I.V."/>
            <person name="Debuchy R."/>
            <person name="Gladieux P."/>
            <person name="Thoren M.H."/>
            <person name="Johannesson H."/>
        </authorList>
    </citation>
    <scope>NUCLEOTIDE SEQUENCE</scope>
    <source>
        <strain evidence="1">SMH2392-1A</strain>
    </source>
</reference>
<sequence length="58" mass="6521">VEVNGGAVVLDRLGPMVIGRDGTVSRIANWLDMSDRERENTVRVLGKRNQLRMATLRQ</sequence>
<gene>
    <name evidence="1" type="ORF">B0T26DRAFT_629123</name>
</gene>
<dbReference type="GeneID" id="85319512"/>
<feature type="non-terminal residue" evidence="1">
    <location>
        <position position="1"/>
    </location>
</feature>
<evidence type="ECO:0000313" key="2">
    <source>
        <dbReference type="Proteomes" id="UP001172101"/>
    </source>
</evidence>
<organism evidence="1 2">
    <name type="scientific">Lasiosphaeria miniovina</name>
    <dbReference type="NCBI Taxonomy" id="1954250"/>
    <lineage>
        <taxon>Eukaryota</taxon>
        <taxon>Fungi</taxon>
        <taxon>Dikarya</taxon>
        <taxon>Ascomycota</taxon>
        <taxon>Pezizomycotina</taxon>
        <taxon>Sordariomycetes</taxon>
        <taxon>Sordariomycetidae</taxon>
        <taxon>Sordariales</taxon>
        <taxon>Lasiosphaeriaceae</taxon>
        <taxon>Lasiosphaeria</taxon>
    </lineage>
</organism>
<comment type="caution">
    <text evidence="1">The sequence shown here is derived from an EMBL/GenBank/DDBJ whole genome shotgun (WGS) entry which is preliminary data.</text>
</comment>
<protein>
    <submittedName>
        <fullName evidence="1">Uncharacterized protein</fullName>
    </submittedName>
</protein>
<dbReference type="RefSeq" id="XP_060291848.1">
    <property type="nucleotide sequence ID" value="XM_060436242.1"/>
</dbReference>
<dbReference type="Proteomes" id="UP001172101">
    <property type="component" value="Unassembled WGS sequence"/>
</dbReference>